<dbReference type="AlphaFoldDB" id="A0A6G8QFV7"/>
<gene>
    <name evidence="1" type="ORF">GBA63_21710</name>
</gene>
<keyword evidence="1" id="KW-0614">Plasmid</keyword>
<keyword evidence="2" id="KW-1185">Reference proteome</keyword>
<reference evidence="1 2" key="1">
    <citation type="submission" date="2019-10" db="EMBL/GenBank/DDBJ databases">
        <title>Rubrobacter sp nov SCSIO 52090 isolated from a deep-sea sediment in the South China Sea.</title>
        <authorList>
            <person name="Chen R.W."/>
        </authorList>
    </citation>
    <scope>NUCLEOTIDE SEQUENCE [LARGE SCALE GENOMIC DNA]</scope>
    <source>
        <strain evidence="1 2">SCSIO 52909</strain>
        <plasmid evidence="1 2">unnamed1</plasmid>
    </source>
</reference>
<name>A0A6G8QFV7_9ACTN</name>
<dbReference type="EMBL" id="CP045120">
    <property type="protein sequence ID" value="QIN85338.1"/>
    <property type="molecule type" value="Genomic_DNA"/>
</dbReference>
<protein>
    <submittedName>
        <fullName evidence="1">Uncharacterized protein</fullName>
    </submittedName>
</protein>
<sequence length="97" mass="11397">MLRGDEKARLAVERFYRTEEPGTEAVWATSTQAYVFAVTRRVEEVGGREIPLHRGERISWRVLLAYDKPRKRDPEVLEHRSFDAAFASLQRLFLEVY</sequence>
<proteinExistence type="predicted"/>
<organism evidence="1 2">
    <name type="scientific">Rubrobacter tropicus</name>
    <dbReference type="NCBI Taxonomy" id="2653851"/>
    <lineage>
        <taxon>Bacteria</taxon>
        <taxon>Bacillati</taxon>
        <taxon>Actinomycetota</taxon>
        <taxon>Rubrobacteria</taxon>
        <taxon>Rubrobacterales</taxon>
        <taxon>Rubrobacteraceae</taxon>
        <taxon>Rubrobacter</taxon>
    </lineage>
</organism>
<evidence type="ECO:0000313" key="2">
    <source>
        <dbReference type="Proteomes" id="UP000501452"/>
    </source>
</evidence>
<geneLocation type="plasmid" evidence="1 2">
    <name>unnamed1</name>
</geneLocation>
<dbReference type="Proteomes" id="UP000501452">
    <property type="component" value="Plasmid unnamed1"/>
</dbReference>
<accession>A0A6G8QFV7</accession>
<dbReference type="RefSeq" id="WP_166180544.1">
    <property type="nucleotide sequence ID" value="NZ_CP045120.1"/>
</dbReference>
<dbReference type="KEGG" id="rub:GBA63_21710"/>
<evidence type="ECO:0000313" key="1">
    <source>
        <dbReference type="EMBL" id="QIN85338.1"/>
    </source>
</evidence>